<dbReference type="InterPro" id="IPR017916">
    <property type="entry name" value="SB_dom"/>
</dbReference>
<dbReference type="GO" id="GO:0072666">
    <property type="term" value="P:establishment of protein localization to vacuole"/>
    <property type="evidence" value="ECO:0007669"/>
    <property type="project" value="UniProtKB-ARBA"/>
</dbReference>
<comment type="similarity">
    <text evidence="2">Belongs to the ubiquitin-conjugating enzyme family. UEV subfamily.</text>
</comment>
<keyword evidence="3 7" id="KW-0813">Transport</keyword>
<name>A0A177WWW4_BATDL</name>
<proteinExistence type="inferred from homology"/>
<dbReference type="GO" id="GO:0000813">
    <property type="term" value="C:ESCRT I complex"/>
    <property type="evidence" value="ECO:0007669"/>
    <property type="project" value="TreeGrafter"/>
</dbReference>
<dbReference type="STRING" id="403673.A0A177WWW4"/>
<dbReference type="Pfam" id="PF05743">
    <property type="entry name" value="UEV"/>
    <property type="match status" value="1"/>
</dbReference>
<evidence type="ECO:0000259" key="9">
    <source>
        <dbReference type="PROSITE" id="PS51312"/>
    </source>
</evidence>
<comment type="subcellular location">
    <subcellularLocation>
        <location evidence="1">Endosome</location>
    </subcellularLocation>
</comment>
<dbReference type="CDD" id="cd11685">
    <property type="entry name" value="UEV_TSG101-like"/>
    <property type="match status" value="1"/>
</dbReference>
<dbReference type="PROSITE" id="PS51312">
    <property type="entry name" value="SB"/>
    <property type="match status" value="1"/>
</dbReference>
<evidence type="ECO:0008006" key="13">
    <source>
        <dbReference type="Google" id="ProtNLM"/>
    </source>
</evidence>
<dbReference type="VEuPathDB" id="FungiDB:BDEG_27793"/>
<feature type="domain" description="SB" evidence="9">
    <location>
        <begin position="394"/>
        <end position="464"/>
    </location>
</feature>
<dbReference type="SUPFAM" id="SSF54495">
    <property type="entry name" value="UBC-like"/>
    <property type="match status" value="1"/>
</dbReference>
<accession>A0A177WWW4</accession>
<keyword evidence="6" id="KW-0175">Coiled coil</keyword>
<dbReference type="GO" id="GO:0043130">
    <property type="term" value="F:ubiquitin binding"/>
    <property type="evidence" value="ECO:0007669"/>
    <property type="project" value="TreeGrafter"/>
</dbReference>
<keyword evidence="5 7" id="KW-0653">Protein transport</keyword>
<feature type="compositionally biased region" description="Low complexity" evidence="8">
    <location>
        <begin position="249"/>
        <end position="265"/>
    </location>
</feature>
<dbReference type="OrthoDB" id="306304at2759"/>
<dbReference type="PANTHER" id="PTHR23306">
    <property type="entry name" value="TUMOR SUSCEPTIBILITY GENE 101 PROTEIN-RELATED"/>
    <property type="match status" value="1"/>
</dbReference>
<dbReference type="GO" id="GO:0043162">
    <property type="term" value="P:ubiquitin-dependent protein catabolic process via the multivesicular body sorting pathway"/>
    <property type="evidence" value="ECO:0007669"/>
    <property type="project" value="UniProtKB-ARBA"/>
</dbReference>
<evidence type="ECO:0000256" key="7">
    <source>
        <dbReference type="PROSITE-ProRule" id="PRU00644"/>
    </source>
</evidence>
<dbReference type="SUPFAM" id="SSF140111">
    <property type="entry name" value="Endosomal sorting complex assembly domain"/>
    <property type="match status" value="1"/>
</dbReference>
<organism evidence="11 12">
    <name type="scientific">Batrachochytrium dendrobatidis (strain JEL423)</name>
    <dbReference type="NCBI Taxonomy" id="403673"/>
    <lineage>
        <taxon>Eukaryota</taxon>
        <taxon>Fungi</taxon>
        <taxon>Fungi incertae sedis</taxon>
        <taxon>Chytridiomycota</taxon>
        <taxon>Chytridiomycota incertae sedis</taxon>
        <taxon>Chytridiomycetes</taxon>
        <taxon>Rhizophydiales</taxon>
        <taxon>Rhizophydiales incertae sedis</taxon>
        <taxon>Batrachochytrium</taxon>
    </lineage>
</organism>
<dbReference type="InterPro" id="IPR037202">
    <property type="entry name" value="ESCRT_assembly_dom"/>
</dbReference>
<dbReference type="PROSITE" id="PS51322">
    <property type="entry name" value="UEV"/>
    <property type="match status" value="1"/>
</dbReference>
<evidence type="ECO:0000256" key="2">
    <source>
        <dbReference type="ARBA" id="ARBA00009594"/>
    </source>
</evidence>
<dbReference type="InterPro" id="IPR052070">
    <property type="entry name" value="ESCRT-I_UEV_domain"/>
</dbReference>
<dbReference type="Gene3D" id="6.10.140.820">
    <property type="match status" value="1"/>
</dbReference>
<feature type="compositionally biased region" description="Polar residues" evidence="8">
    <location>
        <begin position="183"/>
        <end position="197"/>
    </location>
</feature>
<evidence type="ECO:0000256" key="1">
    <source>
        <dbReference type="ARBA" id="ARBA00004177"/>
    </source>
</evidence>
<feature type="compositionally biased region" description="Pro residues" evidence="8">
    <location>
        <begin position="151"/>
        <end position="160"/>
    </location>
</feature>
<evidence type="ECO:0000256" key="4">
    <source>
        <dbReference type="ARBA" id="ARBA00022753"/>
    </source>
</evidence>
<gene>
    <name evidence="11" type="ORF">BDEG_27793</name>
</gene>
<protein>
    <recommendedName>
        <fullName evidence="13">UEV domain-containing protein</fullName>
    </recommendedName>
</protein>
<feature type="compositionally biased region" description="Polar residues" evidence="8">
    <location>
        <begin position="137"/>
        <end position="149"/>
    </location>
</feature>
<dbReference type="Proteomes" id="UP000077115">
    <property type="component" value="Unassembled WGS sequence"/>
</dbReference>
<evidence type="ECO:0000256" key="6">
    <source>
        <dbReference type="ARBA" id="ARBA00023054"/>
    </source>
</evidence>
<dbReference type="AlphaFoldDB" id="A0A177WWW4"/>
<evidence type="ECO:0000259" key="10">
    <source>
        <dbReference type="PROSITE" id="PS51322"/>
    </source>
</evidence>
<evidence type="ECO:0000256" key="3">
    <source>
        <dbReference type="ARBA" id="ARBA00022448"/>
    </source>
</evidence>
<sequence>MDVEAVLKDHPGLGPKTDLYTQNDGRQLVLLCISGTIQINFSGSVYNIPIALWLPSTYPSQPPFAHVLPTPTMVIKPSKHVDISGRVYHPFLAYWHLRPDSTLQQFLKVLQEIFSAESPVYAKSAAPFNSAPATLYGSSNSTTSPLSANPQTPPPFPAPWQPGSGAYPQWQQQYGQPVGQGSLPANPNSTQMHSSLPGTPVIPPKRPTSMVQPGAFDYGDLQHPQTTSPIPSPSRMQGTASLPRPIPSNPTQLSSNSLNTSTPPNRRISSPLMSNMAITHQPLKPSFTGHAIPDATTLETHTKRTQLQTKLKEKLAYFDQTMSVDIDRLLSLSKTLTEGEKRVSDLIRYLTDIESKLKVNCHTFETEIQNVEKKLDTLKSMPSVDIDTYLIGGTKLENQAFELSAENHAIDDVIYNLARGFGGSSRQNDVTQYLKHVRSLAREQFMKRALLKKVKVQIEKYRTPR</sequence>
<feature type="compositionally biased region" description="Polar residues" evidence="8">
    <location>
        <begin position="223"/>
        <end position="240"/>
    </location>
</feature>
<feature type="compositionally biased region" description="Low complexity" evidence="8">
    <location>
        <begin position="161"/>
        <end position="181"/>
    </location>
</feature>
<dbReference type="EMBL" id="DS022312">
    <property type="protein sequence ID" value="OAJ44579.1"/>
    <property type="molecule type" value="Genomic_DNA"/>
</dbReference>
<dbReference type="eggNOG" id="KOG2391">
    <property type="taxonomic scope" value="Eukaryota"/>
</dbReference>
<dbReference type="Gene3D" id="3.10.110.10">
    <property type="entry name" value="Ubiquitin Conjugating Enzyme"/>
    <property type="match status" value="1"/>
</dbReference>
<evidence type="ECO:0000256" key="5">
    <source>
        <dbReference type="ARBA" id="ARBA00022927"/>
    </source>
</evidence>
<feature type="region of interest" description="Disordered" evidence="8">
    <location>
        <begin position="137"/>
        <end position="269"/>
    </location>
</feature>
<reference evidence="11 12" key="2">
    <citation type="submission" date="2016-05" db="EMBL/GenBank/DDBJ databases">
        <title>Lineage-specific infection strategies underlie the spectrum of fungal disease in amphibians.</title>
        <authorList>
            <person name="Cuomo C.A."/>
            <person name="Farrer R.A."/>
            <person name="James T."/>
            <person name="Longcore J."/>
            <person name="Birren B."/>
        </authorList>
    </citation>
    <scope>NUCLEOTIDE SEQUENCE [LARGE SCALE GENOMIC DNA]</scope>
    <source>
        <strain evidence="11 12">JEL423</strain>
    </source>
</reference>
<evidence type="ECO:0000313" key="11">
    <source>
        <dbReference type="EMBL" id="OAJ44579.1"/>
    </source>
</evidence>
<evidence type="ECO:0000313" key="12">
    <source>
        <dbReference type="Proteomes" id="UP000077115"/>
    </source>
</evidence>
<dbReference type="InterPro" id="IPR016135">
    <property type="entry name" value="UBQ-conjugating_enzyme/RWD"/>
</dbReference>
<dbReference type="PANTHER" id="PTHR23306:SF3">
    <property type="entry name" value="TUMOR SUPPRESSOR PROTEIN 101"/>
    <property type="match status" value="1"/>
</dbReference>
<keyword evidence="4" id="KW-0967">Endosome</keyword>
<dbReference type="InterPro" id="IPR008883">
    <property type="entry name" value="UEV_N"/>
</dbReference>
<evidence type="ECO:0000256" key="8">
    <source>
        <dbReference type="SAM" id="MobiDB-lite"/>
    </source>
</evidence>
<dbReference type="Pfam" id="PF09454">
    <property type="entry name" value="Vps23_core"/>
    <property type="match status" value="1"/>
</dbReference>
<feature type="domain" description="UEV" evidence="10">
    <location>
        <begin position="1"/>
        <end position="124"/>
    </location>
</feature>
<reference evidence="11 12" key="1">
    <citation type="submission" date="2006-10" db="EMBL/GenBank/DDBJ databases">
        <title>The Genome Sequence of Batrachochytrium dendrobatidis JEL423.</title>
        <authorList>
            <consortium name="The Broad Institute Genome Sequencing Platform"/>
            <person name="Birren B."/>
            <person name="Lander E."/>
            <person name="Galagan J."/>
            <person name="Cuomo C."/>
            <person name="Devon K."/>
            <person name="Jaffe D."/>
            <person name="Butler J."/>
            <person name="Alvarez P."/>
            <person name="Gnerre S."/>
            <person name="Grabherr M."/>
            <person name="Kleber M."/>
            <person name="Mauceli E."/>
            <person name="Brockman W."/>
            <person name="Young S."/>
            <person name="LaButti K."/>
            <person name="Sykes S."/>
            <person name="DeCaprio D."/>
            <person name="Crawford M."/>
            <person name="Koehrsen M."/>
            <person name="Engels R."/>
            <person name="Montgomery P."/>
            <person name="Pearson M."/>
            <person name="Howarth C."/>
            <person name="Larson L."/>
            <person name="White J."/>
            <person name="O'Leary S."/>
            <person name="Kodira C."/>
            <person name="Zeng Q."/>
            <person name="Yandava C."/>
            <person name="Alvarado L."/>
            <person name="Longcore J."/>
            <person name="James T."/>
        </authorList>
    </citation>
    <scope>NUCLEOTIDE SEQUENCE [LARGE SCALE GENOMIC DNA]</scope>
    <source>
        <strain evidence="11 12">JEL423</strain>
    </source>
</reference>
<dbReference type="GO" id="GO:0015031">
    <property type="term" value="P:protein transport"/>
    <property type="evidence" value="ECO:0007669"/>
    <property type="project" value="UniProtKB-UniRule"/>
</dbReference>